<dbReference type="AlphaFoldDB" id="A0A1H3ZS31"/>
<evidence type="ECO:0000256" key="3">
    <source>
        <dbReference type="ARBA" id="ARBA00023163"/>
    </source>
</evidence>
<proteinExistence type="predicted"/>
<name>A0A1H3ZS31_9ACTO</name>
<dbReference type="Proteomes" id="UP000199288">
    <property type="component" value="Unassembled WGS sequence"/>
</dbReference>
<dbReference type="InterPro" id="IPR046335">
    <property type="entry name" value="LacI/GalR-like_sensor"/>
</dbReference>
<dbReference type="SUPFAM" id="SSF47413">
    <property type="entry name" value="lambda repressor-like DNA-binding domains"/>
    <property type="match status" value="1"/>
</dbReference>
<dbReference type="PANTHER" id="PTHR30146:SF109">
    <property type="entry name" value="HTH-TYPE TRANSCRIPTIONAL REGULATOR GALS"/>
    <property type="match status" value="1"/>
</dbReference>
<dbReference type="SUPFAM" id="SSF53822">
    <property type="entry name" value="Periplasmic binding protein-like I"/>
    <property type="match status" value="1"/>
</dbReference>
<dbReference type="InterPro" id="IPR010982">
    <property type="entry name" value="Lambda_DNA-bd_dom_sf"/>
</dbReference>
<evidence type="ECO:0000256" key="1">
    <source>
        <dbReference type="ARBA" id="ARBA00023015"/>
    </source>
</evidence>
<dbReference type="CDD" id="cd06267">
    <property type="entry name" value="PBP1_LacI_sugar_binding-like"/>
    <property type="match status" value="1"/>
</dbReference>
<evidence type="ECO:0000313" key="6">
    <source>
        <dbReference type="Proteomes" id="UP000199288"/>
    </source>
</evidence>
<feature type="domain" description="HTH lacI-type" evidence="4">
    <location>
        <begin position="6"/>
        <end position="60"/>
    </location>
</feature>
<reference evidence="6" key="1">
    <citation type="submission" date="2016-10" db="EMBL/GenBank/DDBJ databases">
        <authorList>
            <person name="Varghese N."/>
            <person name="Submissions S."/>
        </authorList>
    </citation>
    <scope>NUCLEOTIDE SEQUENCE [LARGE SCALE GENOMIC DNA]</scope>
    <source>
        <strain evidence="6">KPR-1</strain>
    </source>
</reference>
<protein>
    <submittedName>
        <fullName evidence="5">DNA-binding transcriptional regulator, LacI/PurR family</fullName>
    </submittedName>
</protein>
<dbReference type="InterPro" id="IPR000843">
    <property type="entry name" value="HTH_LacI"/>
</dbReference>
<accession>A0A1H3ZS31</accession>
<dbReference type="Pfam" id="PF13377">
    <property type="entry name" value="Peripla_BP_3"/>
    <property type="match status" value="1"/>
</dbReference>
<dbReference type="PROSITE" id="PS50932">
    <property type="entry name" value="HTH_LACI_2"/>
    <property type="match status" value="1"/>
</dbReference>
<keyword evidence="3" id="KW-0804">Transcription</keyword>
<gene>
    <name evidence="5" type="ORF">SAMN02910418_01253</name>
</gene>
<dbReference type="Gene3D" id="3.40.50.2300">
    <property type="match status" value="2"/>
</dbReference>
<evidence type="ECO:0000256" key="2">
    <source>
        <dbReference type="ARBA" id="ARBA00023125"/>
    </source>
</evidence>
<dbReference type="EMBL" id="FNQV01000006">
    <property type="protein sequence ID" value="SEA26074.1"/>
    <property type="molecule type" value="Genomic_DNA"/>
</dbReference>
<evidence type="ECO:0000259" key="4">
    <source>
        <dbReference type="PROSITE" id="PS50932"/>
    </source>
</evidence>
<dbReference type="InterPro" id="IPR028082">
    <property type="entry name" value="Peripla_BP_I"/>
</dbReference>
<sequence>MKGVEPSINDVARAAGVSTATVSRALRGLPNVSAATAAKVTQVAEQLGYSASPAAVSLASGATRNIAIVCSQLNMWFTSNVCEAIVRAAQDEGFTASLLCLGKGSLHEAGAGQRRRVQAAKLRRRADAVIVVALPLLAGELAELQALNVPVVFVGPAVTGQACVHIDEYATAREATSYLLGRGHTTIAHLTGPADDDAEEGPPLLRLRGYVDALAAGGIEVDYELIAHCDYDREAARSAARDLLRTRPDTSAILGFSDVHAAGALAAAADLDLRVPADIAIVGIDGSELSEVLALTSLAQDPVLQGEAAVSLALDMLTGAPVPEQNVFPTTLIERASV</sequence>
<keyword evidence="1" id="KW-0805">Transcription regulation</keyword>
<keyword evidence="2 5" id="KW-0238">DNA-binding</keyword>
<dbReference type="PROSITE" id="PS00356">
    <property type="entry name" value="HTH_LACI_1"/>
    <property type="match status" value="1"/>
</dbReference>
<keyword evidence="6" id="KW-1185">Reference proteome</keyword>
<dbReference type="Gene3D" id="1.10.260.40">
    <property type="entry name" value="lambda repressor-like DNA-binding domains"/>
    <property type="match status" value="1"/>
</dbReference>
<dbReference type="SMART" id="SM00354">
    <property type="entry name" value="HTH_LACI"/>
    <property type="match status" value="1"/>
</dbReference>
<organism evidence="5 6">
    <name type="scientific">Bowdeniella nasicola</name>
    <dbReference type="NCBI Taxonomy" id="208480"/>
    <lineage>
        <taxon>Bacteria</taxon>
        <taxon>Bacillati</taxon>
        <taxon>Actinomycetota</taxon>
        <taxon>Actinomycetes</taxon>
        <taxon>Actinomycetales</taxon>
        <taxon>Actinomycetaceae</taxon>
        <taxon>Bowdeniella</taxon>
    </lineage>
</organism>
<dbReference type="Pfam" id="PF00356">
    <property type="entry name" value="LacI"/>
    <property type="match status" value="1"/>
</dbReference>
<dbReference type="CDD" id="cd01392">
    <property type="entry name" value="HTH_LacI"/>
    <property type="match status" value="1"/>
</dbReference>
<dbReference type="PANTHER" id="PTHR30146">
    <property type="entry name" value="LACI-RELATED TRANSCRIPTIONAL REPRESSOR"/>
    <property type="match status" value="1"/>
</dbReference>
<dbReference type="GO" id="GO:0000976">
    <property type="term" value="F:transcription cis-regulatory region binding"/>
    <property type="evidence" value="ECO:0007669"/>
    <property type="project" value="TreeGrafter"/>
</dbReference>
<dbReference type="OrthoDB" id="3510266at2"/>
<evidence type="ECO:0000313" key="5">
    <source>
        <dbReference type="EMBL" id="SEA26074.1"/>
    </source>
</evidence>
<dbReference type="GO" id="GO:0003700">
    <property type="term" value="F:DNA-binding transcription factor activity"/>
    <property type="evidence" value="ECO:0007669"/>
    <property type="project" value="TreeGrafter"/>
</dbReference>